<evidence type="ECO:0000313" key="1">
    <source>
        <dbReference type="EMBL" id="KAL1139803.1"/>
    </source>
</evidence>
<comment type="caution">
    <text evidence="1">The sequence shown here is derived from an EMBL/GenBank/DDBJ whole genome shotgun (WGS) entry which is preliminary data.</text>
</comment>
<dbReference type="Proteomes" id="UP001558652">
    <property type="component" value="Unassembled WGS sequence"/>
</dbReference>
<name>A0ABD0YV29_9HEMI</name>
<gene>
    <name evidence="1" type="ORF">AAG570_006780</name>
</gene>
<dbReference type="EMBL" id="JBFDAA010000002">
    <property type="protein sequence ID" value="KAL1139803.1"/>
    <property type="molecule type" value="Genomic_DNA"/>
</dbReference>
<proteinExistence type="predicted"/>
<keyword evidence="2" id="KW-1185">Reference proteome</keyword>
<sequence length="159" mass="17597">MNQSKGPILRVARLITMVHTVNQLPANHSLTAPHRGWESPEELPEPVRPPLRHIDKYIRPECPCLSKRYTTAVLTCVGFVISFGMRCNMGMAKLEFFSPNASTWQTSFASVGGGIEVMTHNCPQTVLKVIIISRDLNTTADDGYGIKRIIILCTSVALC</sequence>
<dbReference type="AlphaFoldDB" id="A0ABD0YV29"/>
<accession>A0ABD0YV29</accession>
<reference evidence="1 2" key="1">
    <citation type="submission" date="2024-07" db="EMBL/GenBank/DDBJ databases">
        <title>Chromosome-level genome assembly of the water stick insect Ranatra chinensis (Heteroptera: Nepidae).</title>
        <authorList>
            <person name="Liu X."/>
        </authorList>
    </citation>
    <scope>NUCLEOTIDE SEQUENCE [LARGE SCALE GENOMIC DNA]</scope>
    <source>
        <strain evidence="1">Cailab_2021Rc</strain>
        <tissue evidence="1">Muscle</tissue>
    </source>
</reference>
<evidence type="ECO:0000313" key="2">
    <source>
        <dbReference type="Proteomes" id="UP001558652"/>
    </source>
</evidence>
<organism evidence="1 2">
    <name type="scientific">Ranatra chinensis</name>
    <dbReference type="NCBI Taxonomy" id="642074"/>
    <lineage>
        <taxon>Eukaryota</taxon>
        <taxon>Metazoa</taxon>
        <taxon>Ecdysozoa</taxon>
        <taxon>Arthropoda</taxon>
        <taxon>Hexapoda</taxon>
        <taxon>Insecta</taxon>
        <taxon>Pterygota</taxon>
        <taxon>Neoptera</taxon>
        <taxon>Paraneoptera</taxon>
        <taxon>Hemiptera</taxon>
        <taxon>Heteroptera</taxon>
        <taxon>Panheteroptera</taxon>
        <taxon>Nepomorpha</taxon>
        <taxon>Nepidae</taxon>
        <taxon>Ranatrinae</taxon>
        <taxon>Ranatra</taxon>
    </lineage>
</organism>
<protein>
    <submittedName>
        <fullName evidence="1">Uncharacterized protein</fullName>
    </submittedName>
</protein>